<comment type="subcellular location">
    <subcellularLocation>
        <location evidence="1">Preautophagosomal structure</location>
    </subcellularLocation>
</comment>
<feature type="domain" description="Atg29 N-terminal" evidence="8">
    <location>
        <begin position="31"/>
        <end position="66"/>
    </location>
</feature>
<dbReference type="EMBL" id="JNOM01000392">
    <property type="protein sequence ID" value="KNG81964.1"/>
    <property type="molecule type" value="Genomic_DNA"/>
</dbReference>
<protein>
    <recommendedName>
        <fullName evidence="3">Autophagy-related protein 29</fullName>
    </recommendedName>
</protein>
<feature type="region of interest" description="Disordered" evidence="7">
    <location>
        <begin position="90"/>
        <end position="382"/>
    </location>
</feature>
<dbReference type="PANTHER" id="PTHR40012:SF1">
    <property type="entry name" value="AUTOPHAGY-RELATED PROTEIN 29"/>
    <property type="match status" value="1"/>
</dbReference>
<evidence type="ECO:0000256" key="5">
    <source>
        <dbReference type="ARBA" id="ARBA00022927"/>
    </source>
</evidence>
<feature type="compositionally biased region" description="Polar residues" evidence="7">
    <location>
        <begin position="354"/>
        <end position="374"/>
    </location>
</feature>
<feature type="compositionally biased region" description="Basic residues" evidence="7">
    <location>
        <begin position="232"/>
        <end position="244"/>
    </location>
</feature>
<feature type="compositionally biased region" description="Low complexity" evidence="7">
    <location>
        <begin position="94"/>
        <end position="112"/>
    </location>
</feature>
<dbReference type="GO" id="GO:0000045">
    <property type="term" value="P:autophagosome assembly"/>
    <property type="evidence" value="ECO:0007669"/>
    <property type="project" value="InterPro"/>
</dbReference>
<feature type="compositionally biased region" description="Acidic residues" evidence="7">
    <location>
        <begin position="251"/>
        <end position="260"/>
    </location>
</feature>
<reference evidence="9 10" key="1">
    <citation type="submission" date="2014-06" db="EMBL/GenBank/DDBJ databases">
        <title>The Genome of the Aflatoxigenic Filamentous Fungus Aspergillus nomius.</title>
        <authorList>
            <person name="Moore M.G."/>
            <person name="Shannon B.M."/>
            <person name="Brian M.M."/>
        </authorList>
    </citation>
    <scope>NUCLEOTIDE SEQUENCE [LARGE SCALE GENOMIC DNA]</scope>
    <source>
        <strain evidence="9 10">NRRL 13137</strain>
    </source>
</reference>
<dbReference type="InterPro" id="IPR040666">
    <property type="entry name" value="Atg29_N"/>
</dbReference>
<organism evidence="9 10">
    <name type="scientific">Aspergillus nomiae NRRL (strain ATCC 15546 / NRRL 13137 / CBS 260.88 / M93)</name>
    <dbReference type="NCBI Taxonomy" id="1509407"/>
    <lineage>
        <taxon>Eukaryota</taxon>
        <taxon>Fungi</taxon>
        <taxon>Dikarya</taxon>
        <taxon>Ascomycota</taxon>
        <taxon>Pezizomycotina</taxon>
        <taxon>Eurotiomycetes</taxon>
        <taxon>Eurotiomycetidae</taxon>
        <taxon>Eurotiales</taxon>
        <taxon>Aspergillaceae</taxon>
        <taxon>Aspergillus</taxon>
        <taxon>Aspergillus subgen. Circumdati</taxon>
    </lineage>
</organism>
<keyword evidence="10" id="KW-1185">Reference proteome</keyword>
<sequence length="417" mass="45402">MTSLNQSGDTNFTVSYASLFLGATLWILHLQAEWNAAKDQALWDLLSRPSKGDDIDWKALAERFDVTLQFLLQQAAWLYDRQLSQVRAQMRKVGTTQSSSPSPAPGSVSGSTALGGQSAKGGLGAAPRVPSRLSSQQKDTLPQRGPPPRRTSSATTVNQIKISKESPCTETPAEFRDPRWESVNRRSSASKRDQAPVPPAPVHKSPTLQEEDLSSSSPSSSSDEDDGLASRRGLRFRRFGKFSTHRPGLRDDDEEDEDDPPAFLPLSRAQPEAARDPSAQDLNETLRLQGEDQTGARRRTSEQSPVSRESITTESSTSSVSSGAPVAIQRRVNSIPSPLSPRRTAELARASPRRMNNSGRDTSDGTPSMESSFSELDDTSVTESALQEALLSNMQHGGMASRMSTISQAIRSRYFDG</sequence>
<evidence type="ECO:0000259" key="8">
    <source>
        <dbReference type="Pfam" id="PF18388"/>
    </source>
</evidence>
<dbReference type="GO" id="GO:0000407">
    <property type="term" value="C:phagophore assembly site"/>
    <property type="evidence" value="ECO:0007669"/>
    <property type="project" value="UniProtKB-SubCell"/>
</dbReference>
<dbReference type="InterPro" id="IPR039113">
    <property type="entry name" value="ATG29"/>
</dbReference>
<dbReference type="Proteomes" id="UP000037505">
    <property type="component" value="Unassembled WGS sequence"/>
</dbReference>
<keyword evidence="4" id="KW-0813">Transport</keyword>
<evidence type="ECO:0000256" key="3">
    <source>
        <dbReference type="ARBA" id="ARBA00013784"/>
    </source>
</evidence>
<dbReference type="GO" id="GO:0015031">
    <property type="term" value="P:protein transport"/>
    <property type="evidence" value="ECO:0007669"/>
    <property type="project" value="UniProtKB-KW"/>
</dbReference>
<dbReference type="GeneID" id="26810476"/>
<dbReference type="Gene3D" id="1.10.10.2570">
    <property type="match status" value="1"/>
</dbReference>
<feature type="compositionally biased region" description="Low complexity" evidence="7">
    <location>
        <begin position="306"/>
        <end position="322"/>
    </location>
</feature>
<feature type="compositionally biased region" description="Basic and acidic residues" evidence="7">
    <location>
        <begin position="173"/>
        <end position="194"/>
    </location>
</feature>
<evidence type="ECO:0000256" key="7">
    <source>
        <dbReference type="SAM" id="MobiDB-lite"/>
    </source>
</evidence>
<proteinExistence type="inferred from homology"/>
<keyword evidence="6" id="KW-0072">Autophagy</keyword>
<dbReference type="OrthoDB" id="21072at2759"/>
<keyword evidence="5" id="KW-0653">Protein transport</keyword>
<comment type="caution">
    <text evidence="9">The sequence shown here is derived from an EMBL/GenBank/DDBJ whole genome shotgun (WGS) entry which is preliminary data.</text>
</comment>
<evidence type="ECO:0000313" key="9">
    <source>
        <dbReference type="EMBL" id="KNG81964.1"/>
    </source>
</evidence>
<gene>
    <name evidence="9" type="ORF">ANOM_008672</name>
</gene>
<dbReference type="Pfam" id="PF18388">
    <property type="entry name" value="ATG29_N"/>
    <property type="match status" value="1"/>
</dbReference>
<dbReference type="AlphaFoldDB" id="A0A0L1IR69"/>
<evidence type="ECO:0000256" key="2">
    <source>
        <dbReference type="ARBA" id="ARBA00010082"/>
    </source>
</evidence>
<accession>A0A0L1IR69</accession>
<comment type="similarity">
    <text evidence="2">Belongs to the ATG29 family.</text>
</comment>
<dbReference type="PANTHER" id="PTHR40012">
    <property type="entry name" value="AUTOPHAGY-RELATED PROTEIN 29"/>
    <property type="match status" value="1"/>
</dbReference>
<dbReference type="InterPro" id="IPR039362">
    <property type="entry name" value="ATG29_sf"/>
</dbReference>
<name>A0A0L1IR69_ASPN3</name>
<evidence type="ECO:0000256" key="1">
    <source>
        <dbReference type="ARBA" id="ARBA00004329"/>
    </source>
</evidence>
<evidence type="ECO:0000313" key="10">
    <source>
        <dbReference type="Proteomes" id="UP000037505"/>
    </source>
</evidence>
<dbReference type="STRING" id="1509407.A0A0L1IR69"/>
<feature type="compositionally biased region" description="Polar residues" evidence="7">
    <location>
        <begin position="150"/>
        <end position="169"/>
    </location>
</feature>
<dbReference type="RefSeq" id="XP_015402887.1">
    <property type="nucleotide sequence ID" value="XM_015553928.1"/>
</dbReference>
<evidence type="ECO:0000256" key="4">
    <source>
        <dbReference type="ARBA" id="ARBA00022448"/>
    </source>
</evidence>
<evidence type="ECO:0000256" key="6">
    <source>
        <dbReference type="ARBA" id="ARBA00023006"/>
    </source>
</evidence>